<name>A0ABZ1BWG4_9FIRM</name>
<dbReference type="EMBL" id="CP141615">
    <property type="protein sequence ID" value="WRP17139.1"/>
    <property type="molecule type" value="Genomic_DNA"/>
</dbReference>
<dbReference type="PROSITE" id="PS50850">
    <property type="entry name" value="MFS"/>
    <property type="match status" value="1"/>
</dbReference>
<evidence type="ECO:0000259" key="7">
    <source>
        <dbReference type="PROSITE" id="PS50850"/>
    </source>
</evidence>
<feature type="transmembrane region" description="Helical" evidence="6">
    <location>
        <begin position="205"/>
        <end position="222"/>
    </location>
</feature>
<dbReference type="PANTHER" id="PTHR23526:SF2">
    <property type="entry name" value="MAJOR FACILITATOR SUPERFAMILY (MFS) PROFILE DOMAIN-CONTAINING PROTEIN"/>
    <property type="match status" value="1"/>
</dbReference>
<accession>A0ABZ1BWG4</accession>
<feature type="transmembrane region" description="Helical" evidence="6">
    <location>
        <begin position="339"/>
        <end position="357"/>
    </location>
</feature>
<evidence type="ECO:0000256" key="4">
    <source>
        <dbReference type="ARBA" id="ARBA00022989"/>
    </source>
</evidence>
<feature type="transmembrane region" description="Helical" evidence="6">
    <location>
        <begin position="158"/>
        <end position="175"/>
    </location>
</feature>
<evidence type="ECO:0000256" key="5">
    <source>
        <dbReference type="ARBA" id="ARBA00023136"/>
    </source>
</evidence>
<dbReference type="InterPro" id="IPR020846">
    <property type="entry name" value="MFS_dom"/>
</dbReference>
<feature type="transmembrane region" description="Helical" evidence="6">
    <location>
        <begin position="363"/>
        <end position="388"/>
    </location>
</feature>
<sequence>MSQILLPSAPEFRQLPPPAIRSLRASVLDGAFAQLMASLTSGFLLTGFAVELGMREAQIGLLAALPAFGNLSQLLGPALVARWGSRKAMAVRLAAAARLLWLVMLFLPFVSLPAAVLFLGAIALNSLLGALSGVAWMAWMAEVVPEQVRGRFFGHRNMVAGLVGMVGAWSGGQFIDYWRARLVPAAAGWPTAVATLVTRPGAEFSVVYAVALGAGLASLAFLSRVAEPSAAAGAAAMPEGPDGVARAEVSAMAEPAVGSPGAALATVLSDPPFRKLLTFGVVWAFAVGIGGPFIDLYQVRNLGLPFGVLALLGAVNGLFNILGMRIWGEFSDRWGTLPALAISSAGAAVLPLLWVFATPGGWGILWPANALSGLSWAGVGLVSSTLLMKMAPREQSAAYFGTYAALTGLAGAVAPAVGGYLGSLLSAARLTFGGRALEGLQILFLITAMARILSLALLRGVRPPREPSPEQLLAALQSARIRVVQPAVLAAGQWAQYGMATAENLSGAVSRGSLAMEAQVESLVQLGERMVARADSAWSRWVERSERLCARWINWVFDRMEQALARLRRWWE</sequence>
<keyword evidence="5 6" id="KW-0472">Membrane</keyword>
<keyword evidence="9" id="KW-1185">Reference proteome</keyword>
<feature type="transmembrane region" description="Helical" evidence="6">
    <location>
        <begin position="306"/>
        <end position="327"/>
    </location>
</feature>
<dbReference type="InterPro" id="IPR011701">
    <property type="entry name" value="MFS"/>
</dbReference>
<evidence type="ECO:0000313" key="9">
    <source>
        <dbReference type="Proteomes" id="UP001332192"/>
    </source>
</evidence>
<feature type="transmembrane region" description="Helical" evidence="6">
    <location>
        <begin position="400"/>
        <end position="420"/>
    </location>
</feature>
<dbReference type="PANTHER" id="PTHR23526">
    <property type="entry name" value="INTEGRAL MEMBRANE TRANSPORT PROTEIN-RELATED"/>
    <property type="match status" value="1"/>
</dbReference>
<protein>
    <submittedName>
        <fullName evidence="8">MFS transporter</fullName>
    </submittedName>
</protein>
<feature type="transmembrane region" description="Helical" evidence="6">
    <location>
        <begin position="31"/>
        <end position="53"/>
    </location>
</feature>
<organism evidence="8 9">
    <name type="scientific">Carboxydichorda subterranea</name>
    <dbReference type="NCBI Taxonomy" id="3109565"/>
    <lineage>
        <taxon>Bacteria</taxon>
        <taxon>Bacillati</taxon>
        <taxon>Bacillota</taxon>
        <taxon>Limnochordia</taxon>
        <taxon>Limnochordales</taxon>
        <taxon>Geochordaceae</taxon>
        <taxon>Carboxydichorda</taxon>
    </lineage>
</organism>
<keyword evidence="3 6" id="KW-0812">Transmembrane</keyword>
<dbReference type="RefSeq" id="WP_324716411.1">
    <property type="nucleotide sequence ID" value="NZ_CP141615.1"/>
</dbReference>
<comment type="subcellular location">
    <subcellularLocation>
        <location evidence="1">Cell membrane</location>
        <topology evidence="1">Multi-pass membrane protein</topology>
    </subcellularLocation>
</comment>
<keyword evidence="2" id="KW-0813">Transport</keyword>
<keyword evidence="4 6" id="KW-1133">Transmembrane helix</keyword>
<feature type="transmembrane region" description="Helical" evidence="6">
    <location>
        <begin position="116"/>
        <end position="138"/>
    </location>
</feature>
<dbReference type="SUPFAM" id="SSF103473">
    <property type="entry name" value="MFS general substrate transporter"/>
    <property type="match status" value="1"/>
</dbReference>
<evidence type="ECO:0000313" key="8">
    <source>
        <dbReference type="EMBL" id="WRP17139.1"/>
    </source>
</evidence>
<feature type="transmembrane region" description="Helical" evidence="6">
    <location>
        <begin position="93"/>
        <end position="110"/>
    </location>
</feature>
<evidence type="ECO:0000256" key="6">
    <source>
        <dbReference type="SAM" id="Phobius"/>
    </source>
</evidence>
<dbReference type="Proteomes" id="UP001332192">
    <property type="component" value="Chromosome"/>
</dbReference>
<feature type="transmembrane region" description="Helical" evidence="6">
    <location>
        <begin position="440"/>
        <end position="458"/>
    </location>
</feature>
<dbReference type="Pfam" id="PF07690">
    <property type="entry name" value="MFS_1"/>
    <property type="match status" value="1"/>
</dbReference>
<evidence type="ECO:0000256" key="1">
    <source>
        <dbReference type="ARBA" id="ARBA00004651"/>
    </source>
</evidence>
<evidence type="ECO:0000256" key="2">
    <source>
        <dbReference type="ARBA" id="ARBA00022448"/>
    </source>
</evidence>
<gene>
    <name evidence="8" type="ORF">U7230_13785</name>
</gene>
<evidence type="ECO:0000256" key="3">
    <source>
        <dbReference type="ARBA" id="ARBA00022692"/>
    </source>
</evidence>
<feature type="domain" description="Major facilitator superfamily (MFS) profile" evidence="7">
    <location>
        <begin position="22"/>
        <end position="466"/>
    </location>
</feature>
<reference evidence="8 9" key="1">
    <citation type="journal article" date="2024" name="Front. Microbiol.">
        <title>Novel thermophilic genera Geochorda gen. nov. and Carboxydochorda gen. nov. from the deep terrestrial subsurface reveal the ecophysiological diversity in the class Limnochordia.</title>
        <authorList>
            <person name="Karnachuk O.V."/>
            <person name="Lukina A.P."/>
            <person name="Avakyan M.R."/>
            <person name="Kadnikov V.V."/>
            <person name="Begmatov S."/>
            <person name="Beletsky A.V."/>
            <person name="Vlasova K.G."/>
            <person name="Novikov A.A."/>
            <person name="Shcherbakova V.A."/>
            <person name="Mardanov A.V."/>
            <person name="Ravin N.V."/>
        </authorList>
    </citation>
    <scope>NUCLEOTIDE SEQUENCE [LARGE SCALE GENOMIC DNA]</scope>
    <source>
        <strain evidence="8 9">L945</strain>
    </source>
</reference>
<feature type="transmembrane region" description="Helical" evidence="6">
    <location>
        <begin position="276"/>
        <end position="294"/>
    </location>
</feature>
<feature type="transmembrane region" description="Helical" evidence="6">
    <location>
        <begin position="59"/>
        <end position="81"/>
    </location>
</feature>
<proteinExistence type="predicted"/>
<dbReference type="InterPro" id="IPR036259">
    <property type="entry name" value="MFS_trans_sf"/>
</dbReference>
<dbReference type="Gene3D" id="1.20.1250.20">
    <property type="entry name" value="MFS general substrate transporter like domains"/>
    <property type="match status" value="2"/>
</dbReference>
<dbReference type="InterPro" id="IPR052528">
    <property type="entry name" value="Sugar_transport-like"/>
</dbReference>